<comment type="similarity">
    <text evidence="2">Belongs to the EamA transporter family.</text>
</comment>
<feature type="transmembrane region" description="Helical" evidence="6">
    <location>
        <begin position="186"/>
        <end position="203"/>
    </location>
</feature>
<dbReference type="InterPro" id="IPR037185">
    <property type="entry name" value="EmrE-like"/>
</dbReference>
<comment type="caution">
    <text evidence="8">The sequence shown here is derived from an EMBL/GenBank/DDBJ whole genome shotgun (WGS) entry which is preliminary data.</text>
</comment>
<accession>A0AAE4TRU9</accession>
<dbReference type="Pfam" id="PF00892">
    <property type="entry name" value="EamA"/>
    <property type="match status" value="2"/>
</dbReference>
<organism evidence="8 9">
    <name type="scientific">Streptococcus canis</name>
    <dbReference type="NCBI Taxonomy" id="1329"/>
    <lineage>
        <taxon>Bacteria</taxon>
        <taxon>Bacillati</taxon>
        <taxon>Bacillota</taxon>
        <taxon>Bacilli</taxon>
        <taxon>Lactobacillales</taxon>
        <taxon>Streptococcaceae</taxon>
        <taxon>Streptococcus</taxon>
    </lineage>
</organism>
<evidence type="ECO:0000256" key="4">
    <source>
        <dbReference type="ARBA" id="ARBA00022989"/>
    </source>
</evidence>
<feature type="transmembrane region" description="Helical" evidence="6">
    <location>
        <begin position="75"/>
        <end position="93"/>
    </location>
</feature>
<name>A0AAE4TRU9_STRCB</name>
<protein>
    <submittedName>
        <fullName evidence="8">EamA family transporter</fullName>
    </submittedName>
</protein>
<feature type="transmembrane region" description="Helical" evidence="6">
    <location>
        <begin position="99"/>
        <end position="119"/>
    </location>
</feature>
<feature type="transmembrane region" description="Helical" evidence="6">
    <location>
        <begin position="272"/>
        <end position="295"/>
    </location>
</feature>
<feature type="transmembrane region" description="Helical" evidence="6">
    <location>
        <begin position="131"/>
        <end position="147"/>
    </location>
</feature>
<dbReference type="PANTHER" id="PTHR32322">
    <property type="entry name" value="INNER MEMBRANE TRANSPORTER"/>
    <property type="match status" value="1"/>
</dbReference>
<keyword evidence="5 6" id="KW-0472">Membrane</keyword>
<dbReference type="InterPro" id="IPR000620">
    <property type="entry name" value="EamA_dom"/>
</dbReference>
<sequence>MSKTLKGSLMVLLAGVAWGISGVSGQYLMGHGMDVHLLTSLRLIISGLILSALACWRQKEQVVALITSQKQLRELLIYSLLGLGLNQYAYLLAIRYSNAGTATVLQYLSPILVLVFVSLKAKRLPSLSETLAIILAIVGTAIMAFHGDLAHLAISPIGLFWGIFSALTYAYCVIKSVKLIEEWGSLLVIGLAMLMGRIVFPVVTRAWRYPLVLTVGNLIALVGIIGVGTLFAYTFFLKGASLIGPVKASLLASIEPVASVFFAIVLMKEFFYAIDLLGMVLILVAVLLISFRDLLIYQKEKRLMKAAVRQNIKRKKGCDSLR</sequence>
<feature type="transmembrane region" description="Helical" evidence="6">
    <location>
        <begin position="35"/>
        <end position="55"/>
    </location>
</feature>
<dbReference type="AlphaFoldDB" id="A0AAE4TRU9"/>
<dbReference type="RefSeq" id="WP_317609640.1">
    <property type="nucleotide sequence ID" value="NZ_JAGQEX010000003.1"/>
</dbReference>
<evidence type="ECO:0000256" key="2">
    <source>
        <dbReference type="ARBA" id="ARBA00007362"/>
    </source>
</evidence>
<feature type="transmembrane region" description="Helical" evidence="6">
    <location>
        <begin position="153"/>
        <end position="174"/>
    </location>
</feature>
<evidence type="ECO:0000313" key="9">
    <source>
        <dbReference type="Proteomes" id="UP001186118"/>
    </source>
</evidence>
<dbReference type="EMBL" id="JAGQEX010000003">
    <property type="protein sequence ID" value="MDV5976307.1"/>
    <property type="molecule type" value="Genomic_DNA"/>
</dbReference>
<evidence type="ECO:0000313" key="8">
    <source>
        <dbReference type="EMBL" id="MDV5976307.1"/>
    </source>
</evidence>
<reference evidence="8" key="1">
    <citation type="submission" date="2021-04" db="EMBL/GenBank/DDBJ databases">
        <title>Draft genomes of 20 S. canis strains.</title>
        <authorList>
            <person name="Pagnossin D."/>
            <person name="Weir W."/>
            <person name="Smith A."/>
            <person name="Ure R."/>
            <person name="Oravcova K."/>
        </authorList>
    </citation>
    <scope>NUCLEOTIDE SEQUENCE</scope>
    <source>
        <strain evidence="8">284</strain>
    </source>
</reference>
<gene>
    <name evidence="8" type="ORF">KB584_02270</name>
</gene>
<dbReference type="Proteomes" id="UP001186118">
    <property type="component" value="Unassembled WGS sequence"/>
</dbReference>
<dbReference type="SUPFAM" id="SSF103481">
    <property type="entry name" value="Multidrug resistance efflux transporter EmrE"/>
    <property type="match status" value="2"/>
</dbReference>
<evidence type="ECO:0000256" key="6">
    <source>
        <dbReference type="SAM" id="Phobius"/>
    </source>
</evidence>
<keyword evidence="4 6" id="KW-1133">Transmembrane helix</keyword>
<evidence type="ECO:0000259" key="7">
    <source>
        <dbReference type="Pfam" id="PF00892"/>
    </source>
</evidence>
<evidence type="ECO:0000256" key="1">
    <source>
        <dbReference type="ARBA" id="ARBA00004127"/>
    </source>
</evidence>
<keyword evidence="3 6" id="KW-0812">Transmembrane</keyword>
<dbReference type="GO" id="GO:0016020">
    <property type="term" value="C:membrane"/>
    <property type="evidence" value="ECO:0007669"/>
    <property type="project" value="UniProtKB-SubCell"/>
</dbReference>
<dbReference type="InterPro" id="IPR050638">
    <property type="entry name" value="AA-Vitamin_Transporters"/>
</dbReference>
<feature type="domain" description="EamA" evidence="7">
    <location>
        <begin position="157"/>
        <end position="290"/>
    </location>
</feature>
<evidence type="ECO:0000256" key="5">
    <source>
        <dbReference type="ARBA" id="ARBA00023136"/>
    </source>
</evidence>
<proteinExistence type="inferred from homology"/>
<feature type="transmembrane region" description="Helical" evidence="6">
    <location>
        <begin position="209"/>
        <end position="236"/>
    </location>
</feature>
<dbReference type="PANTHER" id="PTHR32322:SF2">
    <property type="entry name" value="EAMA DOMAIN-CONTAINING PROTEIN"/>
    <property type="match status" value="1"/>
</dbReference>
<evidence type="ECO:0000256" key="3">
    <source>
        <dbReference type="ARBA" id="ARBA00022692"/>
    </source>
</evidence>
<feature type="domain" description="EamA" evidence="7">
    <location>
        <begin position="6"/>
        <end position="144"/>
    </location>
</feature>
<comment type="subcellular location">
    <subcellularLocation>
        <location evidence="1">Endomembrane system</location>
        <topology evidence="1">Multi-pass membrane protein</topology>
    </subcellularLocation>
</comment>
<feature type="transmembrane region" description="Helical" evidence="6">
    <location>
        <begin position="248"/>
        <end position="266"/>
    </location>
</feature>